<protein>
    <submittedName>
        <fullName evidence="1">Uncharacterized protein</fullName>
    </submittedName>
</protein>
<reference evidence="1 2" key="1">
    <citation type="journal article" date="2014" name="Genome Biol. Evol.">
        <title>The secreted proteins of Achlya hypogyna and Thraustotheca clavata identify the ancestral oomycete secretome and reveal gene acquisitions by horizontal gene transfer.</title>
        <authorList>
            <person name="Misner I."/>
            <person name="Blouin N."/>
            <person name="Leonard G."/>
            <person name="Richards T.A."/>
            <person name="Lane C.E."/>
        </authorList>
    </citation>
    <scope>NUCLEOTIDE SEQUENCE [LARGE SCALE GENOMIC DNA]</scope>
    <source>
        <strain evidence="1 2">ATCC 34112</strain>
    </source>
</reference>
<name>A0A1W0A3D0_9STRA</name>
<dbReference type="Proteomes" id="UP000243217">
    <property type="component" value="Unassembled WGS sequence"/>
</dbReference>
<evidence type="ECO:0000313" key="2">
    <source>
        <dbReference type="Proteomes" id="UP000243217"/>
    </source>
</evidence>
<organism evidence="1 2">
    <name type="scientific">Thraustotheca clavata</name>
    <dbReference type="NCBI Taxonomy" id="74557"/>
    <lineage>
        <taxon>Eukaryota</taxon>
        <taxon>Sar</taxon>
        <taxon>Stramenopiles</taxon>
        <taxon>Oomycota</taxon>
        <taxon>Saprolegniomycetes</taxon>
        <taxon>Saprolegniales</taxon>
        <taxon>Achlyaceae</taxon>
        <taxon>Thraustotheca</taxon>
    </lineage>
</organism>
<comment type="caution">
    <text evidence="1">The sequence shown here is derived from an EMBL/GenBank/DDBJ whole genome shotgun (WGS) entry which is preliminary data.</text>
</comment>
<accession>A0A1W0A3D0</accession>
<evidence type="ECO:0000313" key="1">
    <source>
        <dbReference type="EMBL" id="OQS04792.1"/>
    </source>
</evidence>
<sequence length="136" mass="15832">MTRRVCFTIATEYYFSVGYNGSTVPHDTIPGVGLTGHPVAIRQKKVEKLDKAHEGVSMYLPIERLYFLKRNGLTKEEVLDFKKCQTQINQELKVSKHEAFKARIQENLMRNHSCKRKCQDSDDCRTKAQRFLYTET</sequence>
<dbReference type="AlphaFoldDB" id="A0A1W0A3D0"/>
<dbReference type="EMBL" id="JNBS01000550">
    <property type="protein sequence ID" value="OQS04792.1"/>
    <property type="molecule type" value="Genomic_DNA"/>
</dbReference>
<proteinExistence type="predicted"/>
<keyword evidence="2" id="KW-1185">Reference proteome</keyword>
<gene>
    <name evidence="1" type="ORF">THRCLA_20793</name>
</gene>
<dbReference type="OrthoDB" id="72179at2759"/>